<dbReference type="SUPFAM" id="SSF54171">
    <property type="entry name" value="DNA-binding domain"/>
    <property type="match status" value="2"/>
</dbReference>
<organism evidence="8 9">
    <name type="scientific">Castilleja foliolosa</name>
    <dbReference type="NCBI Taxonomy" id="1961234"/>
    <lineage>
        <taxon>Eukaryota</taxon>
        <taxon>Viridiplantae</taxon>
        <taxon>Streptophyta</taxon>
        <taxon>Embryophyta</taxon>
        <taxon>Tracheophyta</taxon>
        <taxon>Spermatophyta</taxon>
        <taxon>Magnoliopsida</taxon>
        <taxon>eudicotyledons</taxon>
        <taxon>Gunneridae</taxon>
        <taxon>Pentapetalae</taxon>
        <taxon>asterids</taxon>
        <taxon>lamiids</taxon>
        <taxon>Lamiales</taxon>
        <taxon>Orobanchaceae</taxon>
        <taxon>Pedicularideae</taxon>
        <taxon>Castillejinae</taxon>
        <taxon>Castilleja</taxon>
    </lineage>
</organism>
<feature type="compositionally biased region" description="Basic and acidic residues" evidence="6">
    <location>
        <begin position="122"/>
        <end position="140"/>
    </location>
</feature>
<keyword evidence="4" id="KW-0804">Transcription</keyword>
<protein>
    <recommendedName>
        <fullName evidence="7">MBD domain-containing protein</fullName>
    </recommendedName>
</protein>
<dbReference type="Pfam" id="PF01429">
    <property type="entry name" value="MBD"/>
    <property type="match status" value="2"/>
</dbReference>
<evidence type="ECO:0000313" key="8">
    <source>
        <dbReference type="EMBL" id="KAL3645282.1"/>
    </source>
</evidence>
<keyword evidence="2" id="KW-0805">Transcription regulation</keyword>
<keyword evidence="3" id="KW-0238">DNA-binding</keyword>
<feature type="domain" description="MBD" evidence="7">
    <location>
        <begin position="63"/>
        <end position="132"/>
    </location>
</feature>
<accession>A0ABD3DT82</accession>
<dbReference type="CDD" id="cd00122">
    <property type="entry name" value="MBD"/>
    <property type="match status" value="2"/>
</dbReference>
<dbReference type="InterPro" id="IPR016177">
    <property type="entry name" value="DNA-bd_dom_sf"/>
</dbReference>
<evidence type="ECO:0000256" key="3">
    <source>
        <dbReference type="ARBA" id="ARBA00023125"/>
    </source>
</evidence>
<feature type="compositionally biased region" description="Basic and acidic residues" evidence="6">
    <location>
        <begin position="285"/>
        <end position="295"/>
    </location>
</feature>
<dbReference type="Proteomes" id="UP001632038">
    <property type="component" value="Unassembled WGS sequence"/>
</dbReference>
<feature type="region of interest" description="Disordered" evidence="6">
    <location>
        <begin position="343"/>
        <end position="459"/>
    </location>
</feature>
<dbReference type="GO" id="GO:0003677">
    <property type="term" value="F:DNA binding"/>
    <property type="evidence" value="ECO:0007669"/>
    <property type="project" value="UniProtKB-KW"/>
</dbReference>
<dbReference type="PANTHER" id="PTHR34067:SF20">
    <property type="entry name" value="OS08G0206700 PROTEIN"/>
    <property type="match status" value="1"/>
</dbReference>
<feature type="compositionally biased region" description="Basic and acidic residues" evidence="6">
    <location>
        <begin position="428"/>
        <end position="459"/>
    </location>
</feature>
<evidence type="ECO:0000256" key="6">
    <source>
        <dbReference type="SAM" id="MobiDB-lite"/>
    </source>
</evidence>
<feature type="region of interest" description="Disordered" evidence="6">
    <location>
        <begin position="122"/>
        <end position="154"/>
    </location>
</feature>
<feature type="compositionally biased region" description="Polar residues" evidence="6">
    <location>
        <begin position="410"/>
        <end position="427"/>
    </location>
</feature>
<evidence type="ECO:0000256" key="5">
    <source>
        <dbReference type="ARBA" id="ARBA00023242"/>
    </source>
</evidence>
<name>A0ABD3DT82_9LAMI</name>
<dbReference type="SMART" id="SM00391">
    <property type="entry name" value="MBD"/>
    <property type="match status" value="2"/>
</dbReference>
<evidence type="ECO:0000256" key="2">
    <source>
        <dbReference type="ARBA" id="ARBA00023015"/>
    </source>
</evidence>
<evidence type="ECO:0000256" key="4">
    <source>
        <dbReference type="ARBA" id="ARBA00023163"/>
    </source>
</evidence>
<keyword evidence="9" id="KW-1185">Reference proteome</keyword>
<dbReference type="InterPro" id="IPR001739">
    <property type="entry name" value="Methyl_CpG_DNA-bd"/>
</dbReference>
<dbReference type="EMBL" id="JAVIJP010000013">
    <property type="protein sequence ID" value="KAL3645282.1"/>
    <property type="molecule type" value="Genomic_DNA"/>
</dbReference>
<dbReference type="PROSITE" id="PS50982">
    <property type="entry name" value="MBD"/>
    <property type="match status" value="2"/>
</dbReference>
<feature type="compositionally biased region" description="Basic and acidic residues" evidence="6">
    <location>
        <begin position="394"/>
        <end position="409"/>
    </location>
</feature>
<feature type="domain" description="MBD" evidence="7">
    <location>
        <begin position="1"/>
        <end position="62"/>
    </location>
</feature>
<evidence type="ECO:0000259" key="7">
    <source>
        <dbReference type="PROSITE" id="PS50982"/>
    </source>
</evidence>
<comment type="caution">
    <text evidence="8">The sequence shown here is derived from an EMBL/GenBank/DDBJ whole genome shotgun (WGS) entry which is preliminary data.</text>
</comment>
<sequence length="569" mass="63187">MGGEQLEWLPVGWKVKVRVRSSGKKDKYYINPSNGLKFSSKPEVLRYLKSSEKDQKPKELEKIDGKKNIAGQLPPGWVKEIRTKRKGSKIRKDPYYIDPVTGRHFRSMREVFRYLESVTDDRCHSSGKAKEQRSIEKKGDTNLSGNRSAKSGLSRLTRASGLNVAAVKNAVTLNGNHLENREENDSSATKISDKPQLVNGVKKRAKKMVEIMKLADVRVDKKSANGDQISKSGSKVAALEKLDMPILEKRDNQEDDSVAETISNKLPQVNMTEQRVNGGRRRSKRFVDSKQKDDVTGDQSLRSDVIENQSLQSVNLPSGGPKLMYTRLTEYIPLGSEEKTISLPESIDLEQREKKSNSTREGRHPKNLARQKKRKNPNSNFTPNLPCRASKRLARVENEHPSPEIKTSDKSGVSDTPSGKTEVTTSKDIGKSGPLDEKPTNDEKNPIISHACKEDEKHGKNLDSSLEGLLMDPCIEFAVKTLTGAIPIEEVNKVGECSVNQCPASSTTIKLPSDNIWADPCFEFAVKMLTGEMPLGSSLDNVNHLNYSVDASKKPGVWPASSVEGRKGK</sequence>
<evidence type="ECO:0000313" key="9">
    <source>
        <dbReference type="Proteomes" id="UP001632038"/>
    </source>
</evidence>
<dbReference type="PANTHER" id="PTHR34067">
    <property type="entry name" value="OS04G0193200 PROTEIN"/>
    <property type="match status" value="1"/>
</dbReference>
<dbReference type="AlphaFoldDB" id="A0ABD3DT82"/>
<comment type="subcellular location">
    <subcellularLocation>
        <location evidence="1">Nucleus</location>
    </subcellularLocation>
</comment>
<feature type="compositionally biased region" description="Basic and acidic residues" evidence="6">
    <location>
        <begin position="349"/>
        <end position="364"/>
    </location>
</feature>
<dbReference type="InterPro" id="IPR038945">
    <property type="entry name" value="MBD13-like"/>
</dbReference>
<evidence type="ECO:0000256" key="1">
    <source>
        <dbReference type="ARBA" id="ARBA00004123"/>
    </source>
</evidence>
<dbReference type="Gene3D" id="3.30.890.10">
    <property type="entry name" value="Methyl-cpg-binding Protein 2, Chain A"/>
    <property type="match status" value="2"/>
</dbReference>
<proteinExistence type="predicted"/>
<feature type="region of interest" description="Disordered" evidence="6">
    <location>
        <begin position="274"/>
        <end position="304"/>
    </location>
</feature>
<gene>
    <name evidence="8" type="ORF">CASFOL_010462</name>
</gene>
<keyword evidence="5" id="KW-0539">Nucleus</keyword>
<feature type="compositionally biased region" description="Polar residues" evidence="6">
    <location>
        <begin position="141"/>
        <end position="151"/>
    </location>
</feature>
<dbReference type="GO" id="GO:0005634">
    <property type="term" value="C:nucleus"/>
    <property type="evidence" value="ECO:0007669"/>
    <property type="project" value="UniProtKB-SubCell"/>
</dbReference>
<reference evidence="9" key="1">
    <citation type="journal article" date="2024" name="IScience">
        <title>Strigolactones Initiate the Formation of Haustorium-like Structures in Castilleja.</title>
        <authorList>
            <person name="Buerger M."/>
            <person name="Peterson D."/>
            <person name="Chory J."/>
        </authorList>
    </citation>
    <scope>NUCLEOTIDE SEQUENCE [LARGE SCALE GENOMIC DNA]</scope>
</reference>
<feature type="compositionally biased region" description="Basic residues" evidence="6">
    <location>
        <begin position="365"/>
        <end position="376"/>
    </location>
</feature>